<evidence type="ECO:0000313" key="2">
    <source>
        <dbReference type="Proteomes" id="UP000276133"/>
    </source>
</evidence>
<gene>
    <name evidence="1" type="ORF">BpHYR1_046432</name>
</gene>
<comment type="caution">
    <text evidence="1">The sequence shown here is derived from an EMBL/GenBank/DDBJ whole genome shotgun (WGS) entry which is preliminary data.</text>
</comment>
<dbReference type="Proteomes" id="UP000276133">
    <property type="component" value="Unassembled WGS sequence"/>
</dbReference>
<keyword evidence="2" id="KW-1185">Reference proteome</keyword>
<reference evidence="1 2" key="1">
    <citation type="journal article" date="2018" name="Sci. Rep.">
        <title>Genomic signatures of local adaptation to the degree of environmental predictability in rotifers.</title>
        <authorList>
            <person name="Franch-Gras L."/>
            <person name="Hahn C."/>
            <person name="Garcia-Roger E.M."/>
            <person name="Carmona M.J."/>
            <person name="Serra M."/>
            <person name="Gomez A."/>
        </authorList>
    </citation>
    <scope>NUCLEOTIDE SEQUENCE [LARGE SCALE GENOMIC DNA]</scope>
    <source>
        <strain evidence="1">HYR1</strain>
    </source>
</reference>
<organism evidence="1 2">
    <name type="scientific">Brachionus plicatilis</name>
    <name type="common">Marine rotifer</name>
    <name type="synonym">Brachionus muelleri</name>
    <dbReference type="NCBI Taxonomy" id="10195"/>
    <lineage>
        <taxon>Eukaryota</taxon>
        <taxon>Metazoa</taxon>
        <taxon>Spiralia</taxon>
        <taxon>Gnathifera</taxon>
        <taxon>Rotifera</taxon>
        <taxon>Eurotatoria</taxon>
        <taxon>Monogononta</taxon>
        <taxon>Pseudotrocha</taxon>
        <taxon>Ploima</taxon>
        <taxon>Brachionidae</taxon>
        <taxon>Brachionus</taxon>
    </lineage>
</organism>
<name>A0A3M7Q3U7_BRAPC</name>
<accession>A0A3M7Q3U7</accession>
<sequence>MFLIKLGSKVIVKIRIDASLTTLFSFFNKKIPGVLSLDRVSNSLGIHGVAPLPLAGRLYFSLIRSLSVEYGILKCTEA</sequence>
<protein>
    <submittedName>
        <fullName evidence="1">Uncharacterized protein</fullName>
    </submittedName>
</protein>
<dbReference type="AlphaFoldDB" id="A0A3M7Q3U7"/>
<proteinExistence type="predicted"/>
<evidence type="ECO:0000313" key="1">
    <source>
        <dbReference type="EMBL" id="RNA06077.1"/>
    </source>
</evidence>
<dbReference type="EMBL" id="REGN01007500">
    <property type="protein sequence ID" value="RNA06077.1"/>
    <property type="molecule type" value="Genomic_DNA"/>
</dbReference>